<proteinExistence type="inferred from homology"/>
<keyword evidence="2" id="KW-1003">Cell membrane</keyword>
<dbReference type="InterPro" id="IPR002898">
    <property type="entry name" value="MotA_ExbB_proton_chnl"/>
</dbReference>
<keyword evidence="11" id="KW-1185">Reference proteome</keyword>
<evidence type="ECO:0000256" key="8">
    <source>
        <dbReference type="SAM" id="Phobius"/>
    </source>
</evidence>
<protein>
    <submittedName>
        <fullName evidence="10">MotA/TolQ/ExbB proton channel family protein</fullName>
    </submittedName>
</protein>
<comment type="similarity">
    <text evidence="6">Belongs to the exbB/tolQ family.</text>
</comment>
<dbReference type="AlphaFoldDB" id="A0A1K1NLC5"/>
<accession>A0A1K1NLC5</accession>
<organism evidence="10 11">
    <name type="scientific">Selenomonas ruminantium</name>
    <dbReference type="NCBI Taxonomy" id="971"/>
    <lineage>
        <taxon>Bacteria</taxon>
        <taxon>Bacillati</taxon>
        <taxon>Bacillota</taxon>
        <taxon>Negativicutes</taxon>
        <taxon>Selenomonadales</taxon>
        <taxon>Selenomonadaceae</taxon>
        <taxon>Selenomonas</taxon>
    </lineage>
</organism>
<comment type="subcellular location">
    <subcellularLocation>
        <location evidence="1">Cell membrane</location>
        <topology evidence="1">Multi-pass membrane protein</topology>
    </subcellularLocation>
    <subcellularLocation>
        <location evidence="6">Membrane</location>
        <topology evidence="6">Multi-pass membrane protein</topology>
    </subcellularLocation>
</comment>
<evidence type="ECO:0000256" key="4">
    <source>
        <dbReference type="ARBA" id="ARBA00022989"/>
    </source>
</evidence>
<keyword evidence="5 8" id="KW-0472">Membrane</keyword>
<dbReference type="Proteomes" id="UP000182958">
    <property type="component" value="Unassembled WGS sequence"/>
</dbReference>
<evidence type="ECO:0000256" key="3">
    <source>
        <dbReference type="ARBA" id="ARBA00022692"/>
    </source>
</evidence>
<keyword evidence="4 8" id="KW-1133">Transmembrane helix</keyword>
<keyword evidence="3 8" id="KW-0812">Transmembrane</keyword>
<evidence type="ECO:0000313" key="10">
    <source>
        <dbReference type="EMBL" id="SFW36085.1"/>
    </source>
</evidence>
<dbReference type="GO" id="GO:0005886">
    <property type="term" value="C:plasma membrane"/>
    <property type="evidence" value="ECO:0007669"/>
    <property type="project" value="UniProtKB-SubCell"/>
</dbReference>
<dbReference type="Pfam" id="PF01618">
    <property type="entry name" value="MotA_ExbB"/>
    <property type="match status" value="1"/>
</dbReference>
<dbReference type="GO" id="GO:0015031">
    <property type="term" value="P:protein transport"/>
    <property type="evidence" value="ECO:0007669"/>
    <property type="project" value="UniProtKB-KW"/>
</dbReference>
<evidence type="ECO:0000256" key="2">
    <source>
        <dbReference type="ARBA" id="ARBA00022475"/>
    </source>
</evidence>
<evidence type="ECO:0000256" key="6">
    <source>
        <dbReference type="RuleBase" id="RU004057"/>
    </source>
</evidence>
<sequence>MEFISGQMLTGVFVAITIIAFCVYRESCASTLDKRRNVLAGMLKEMEEQHLKPQAVIENAIADEERNFAAMSRMWKQYKRHLVNKRDEYRSTTDAAEFFNADSLTEDMSMGMWNNLGSIFTGLGILGTFVGLCWGMKELSFNNGAEATMKSLQVLLDGTTTAFLTSIVGIAMALFFHWYHESKVMKNFSQTVNSFSEELDKAYPLVSVEQMLGDLLRENARQTASLRELREGISEDLQDTLESMQEDMGKAVAQALSSSVGNDFKPAIEKLTMTIKSLREGGQKAIQKAMEKGATQALKQFAEEVQQMSSDTQALLANNTKAMRTSADALAQMVQKVEKTNEQAKAMVDSMQQASGQLSGSLQQASDEMSGKLQYTGEQLLTSLNEATQKLAEAAAPVQKSATLLHESQSSTAEFLSSLSVLSKQLTDAVKAMSNTEEAARQFYNQSMTGFDALGQRISNTSRELGDNIDSFNRNMRDGLKKNMEQYDQSISTTMQGLTSICERLNAATEKLIEAR</sequence>
<keyword evidence="6" id="KW-0653">Protein transport</keyword>
<dbReference type="NCBIfam" id="NF033915">
    <property type="entry name" value="antiphage_ZorA_2"/>
    <property type="match status" value="1"/>
</dbReference>
<evidence type="ECO:0000259" key="9">
    <source>
        <dbReference type="Pfam" id="PF01618"/>
    </source>
</evidence>
<gene>
    <name evidence="10" type="ORF">SAMN02910323_1465</name>
</gene>
<evidence type="ECO:0000256" key="7">
    <source>
        <dbReference type="SAM" id="Coils"/>
    </source>
</evidence>
<reference evidence="11" key="1">
    <citation type="submission" date="2016-11" db="EMBL/GenBank/DDBJ databases">
        <authorList>
            <person name="Varghese N."/>
            <person name="Submissions S."/>
        </authorList>
    </citation>
    <scope>NUCLEOTIDE SEQUENCE [LARGE SCALE GENOMIC DNA]</scope>
    <source>
        <strain evidence="11">C3</strain>
    </source>
</reference>
<feature type="transmembrane region" description="Helical" evidence="8">
    <location>
        <begin position="112"/>
        <end position="134"/>
    </location>
</feature>
<evidence type="ECO:0000313" key="11">
    <source>
        <dbReference type="Proteomes" id="UP000182958"/>
    </source>
</evidence>
<feature type="transmembrane region" description="Helical" evidence="8">
    <location>
        <begin position="154"/>
        <end position="179"/>
    </location>
</feature>
<name>A0A1K1NLC5_SELRU</name>
<keyword evidence="6" id="KW-0813">Transport</keyword>
<evidence type="ECO:0000256" key="1">
    <source>
        <dbReference type="ARBA" id="ARBA00004651"/>
    </source>
</evidence>
<evidence type="ECO:0000256" key="5">
    <source>
        <dbReference type="ARBA" id="ARBA00023136"/>
    </source>
</evidence>
<dbReference type="EMBL" id="FPJA01000006">
    <property type="protein sequence ID" value="SFW36085.1"/>
    <property type="molecule type" value="Genomic_DNA"/>
</dbReference>
<feature type="coiled-coil region" evidence="7">
    <location>
        <begin position="327"/>
        <end position="354"/>
    </location>
</feature>
<feature type="domain" description="MotA/TolQ/ExbB proton channel" evidence="9">
    <location>
        <begin position="100"/>
        <end position="181"/>
    </location>
</feature>
<keyword evidence="7" id="KW-0175">Coiled coil</keyword>